<gene>
    <name evidence="3" type="ORF">SAMN05216490_1466</name>
</gene>
<proteinExistence type="predicted"/>
<dbReference type="InterPro" id="IPR025749">
    <property type="entry name" value="Sphingomyelin_synth-like_dom"/>
</dbReference>
<evidence type="ECO:0000256" key="1">
    <source>
        <dbReference type="SAM" id="Phobius"/>
    </source>
</evidence>
<feature type="domain" description="Sphingomyelin synthase-like" evidence="2">
    <location>
        <begin position="142"/>
        <end position="203"/>
    </location>
</feature>
<keyword evidence="1" id="KW-1133">Transmembrane helix</keyword>
<feature type="transmembrane region" description="Helical" evidence="1">
    <location>
        <begin position="95"/>
        <end position="116"/>
    </location>
</feature>
<dbReference type="RefSeq" id="WP_232009413.1">
    <property type="nucleotide sequence ID" value="NZ_LT629740.1"/>
</dbReference>
<feature type="transmembrane region" description="Helical" evidence="1">
    <location>
        <begin position="63"/>
        <end position="83"/>
    </location>
</feature>
<keyword evidence="1" id="KW-0472">Membrane</keyword>
<dbReference type="STRING" id="652787.SAMN05216490_1466"/>
<dbReference type="Proteomes" id="UP000199679">
    <property type="component" value="Chromosome I"/>
</dbReference>
<feature type="transmembrane region" description="Helical" evidence="1">
    <location>
        <begin position="166"/>
        <end position="184"/>
    </location>
</feature>
<sequence length="209" mass="23751">MPQIGLSIKDRWKLACNTGPKRLRLISGSIIIFAIIIYLPYFFRGIEQRQGVVLHDWLLAQVPPHNVSVAIFIIIWGTGLLILYRALYKPSIYLVYVWSLIFVCIARMISISVVALNPPIGLIPLSDPLTGVFYGHAIITKDLFFSGHITTVMLTFLCLEKKNDKIIAFFSIIAIAILLIIQHIHYTIDILAAPVITYTVYRFTLYLLF</sequence>
<keyword evidence="1" id="KW-0812">Transmembrane</keyword>
<accession>A0A1H1TMV9</accession>
<dbReference type="EMBL" id="LT629740">
    <property type="protein sequence ID" value="SDS60889.1"/>
    <property type="molecule type" value="Genomic_DNA"/>
</dbReference>
<evidence type="ECO:0000259" key="2">
    <source>
        <dbReference type="Pfam" id="PF14360"/>
    </source>
</evidence>
<protein>
    <submittedName>
        <fullName evidence="3">PAP2 superfamily C-terminal</fullName>
    </submittedName>
</protein>
<dbReference type="Pfam" id="PF14360">
    <property type="entry name" value="PAP2_C"/>
    <property type="match status" value="1"/>
</dbReference>
<feature type="transmembrane region" description="Helical" evidence="1">
    <location>
        <begin position="23"/>
        <end position="43"/>
    </location>
</feature>
<reference evidence="3 4" key="1">
    <citation type="submission" date="2016-10" db="EMBL/GenBank/DDBJ databases">
        <authorList>
            <person name="de Groot N.N."/>
        </authorList>
    </citation>
    <scope>NUCLEOTIDE SEQUENCE [LARGE SCALE GENOMIC DNA]</scope>
    <source>
        <strain evidence="3 4">MP1X4</strain>
    </source>
</reference>
<evidence type="ECO:0000313" key="4">
    <source>
        <dbReference type="Proteomes" id="UP000199679"/>
    </source>
</evidence>
<name>A0A1H1TMV9_MUCMA</name>
<evidence type="ECO:0000313" key="3">
    <source>
        <dbReference type="EMBL" id="SDS60889.1"/>
    </source>
</evidence>
<dbReference type="AlphaFoldDB" id="A0A1H1TMV9"/>
<feature type="transmembrane region" description="Helical" evidence="1">
    <location>
        <begin position="136"/>
        <end position="159"/>
    </location>
</feature>
<organism evidence="3 4">
    <name type="scientific">Mucilaginibacter mallensis</name>
    <dbReference type="NCBI Taxonomy" id="652787"/>
    <lineage>
        <taxon>Bacteria</taxon>
        <taxon>Pseudomonadati</taxon>
        <taxon>Bacteroidota</taxon>
        <taxon>Sphingobacteriia</taxon>
        <taxon>Sphingobacteriales</taxon>
        <taxon>Sphingobacteriaceae</taxon>
        <taxon>Mucilaginibacter</taxon>
    </lineage>
</organism>
<keyword evidence="4" id="KW-1185">Reference proteome</keyword>